<keyword evidence="2" id="KW-1185">Reference proteome</keyword>
<sequence length="86" mass="9702">MIAQFGSHLRHQLDVSRIVDDQRLMAEVRPSLSGMEIAQKLNQANRHIAFGQNNSDDFGAYGAEMLYNSLKSTRFSPALDCRFVQS</sequence>
<name>C5LMF4_PERM5</name>
<evidence type="ECO:0000313" key="1">
    <source>
        <dbReference type="EMBL" id="EER02090.1"/>
    </source>
</evidence>
<gene>
    <name evidence="1" type="ORF">Pmar_PMAR025003</name>
</gene>
<organism evidence="2">
    <name type="scientific">Perkinsus marinus (strain ATCC 50983 / TXsc)</name>
    <dbReference type="NCBI Taxonomy" id="423536"/>
    <lineage>
        <taxon>Eukaryota</taxon>
        <taxon>Sar</taxon>
        <taxon>Alveolata</taxon>
        <taxon>Perkinsozoa</taxon>
        <taxon>Perkinsea</taxon>
        <taxon>Perkinsida</taxon>
        <taxon>Perkinsidae</taxon>
        <taxon>Perkinsus</taxon>
    </lineage>
</organism>
<dbReference type="RefSeq" id="XP_002769372.1">
    <property type="nucleotide sequence ID" value="XM_002769326.1"/>
</dbReference>
<proteinExistence type="predicted"/>
<dbReference type="InParanoid" id="C5LMF4"/>
<dbReference type="GeneID" id="9054897"/>
<dbReference type="Proteomes" id="UP000007800">
    <property type="component" value="Unassembled WGS sequence"/>
</dbReference>
<accession>C5LMF4</accession>
<reference evidence="1 2" key="1">
    <citation type="submission" date="2008-07" db="EMBL/GenBank/DDBJ databases">
        <authorList>
            <person name="El-Sayed N."/>
            <person name="Caler E."/>
            <person name="Inman J."/>
            <person name="Amedeo P."/>
            <person name="Hass B."/>
            <person name="Wortman J."/>
        </authorList>
    </citation>
    <scope>NUCLEOTIDE SEQUENCE [LARGE SCALE GENOMIC DNA]</scope>
    <source>
        <strain evidence="2">ATCC 50983 / TXsc</strain>
    </source>
</reference>
<evidence type="ECO:0000313" key="2">
    <source>
        <dbReference type="Proteomes" id="UP000007800"/>
    </source>
</evidence>
<protein>
    <submittedName>
        <fullName evidence="1">Uncharacterized protein</fullName>
    </submittedName>
</protein>
<dbReference type="AlphaFoldDB" id="C5LMF4"/>
<dbReference type="EMBL" id="GG683464">
    <property type="protein sequence ID" value="EER02090.1"/>
    <property type="molecule type" value="Genomic_DNA"/>
</dbReference>